<evidence type="ECO:0000313" key="2">
    <source>
        <dbReference type="Proteomes" id="UP000033497"/>
    </source>
</evidence>
<sequence length="59" mass="6893">MIKKFQIPNTKFQILNSKYQIPNSKISSFIHSELKFKTIKKSPINPKNLITKLLFNSIT</sequence>
<proteinExistence type="predicted"/>
<reference evidence="1 2" key="1">
    <citation type="submission" date="2014-10" db="EMBL/GenBank/DDBJ databases">
        <title>Genome sequencing of Vitellibacter vladivostokensis KMM 3516.</title>
        <authorList>
            <person name="Thevarajoo S."/>
            <person name="Selvaratnam C."/>
            <person name="Goh K.M."/>
            <person name="Chong C.S."/>
        </authorList>
    </citation>
    <scope>NUCLEOTIDE SEQUENCE [LARGE SCALE GENOMIC DNA]</scope>
    <source>
        <strain evidence="1 2">KMM 3516</strain>
    </source>
</reference>
<dbReference type="Proteomes" id="UP000033497">
    <property type="component" value="Unassembled WGS sequence"/>
</dbReference>
<protein>
    <submittedName>
        <fullName evidence="1">Uncharacterized protein</fullName>
    </submittedName>
</protein>
<keyword evidence="2" id="KW-1185">Reference proteome</keyword>
<accession>A0ABR5DGT1</accession>
<organism evidence="1 2">
    <name type="scientific">Aequorivita vladivostokensis</name>
    <dbReference type="NCBI Taxonomy" id="171194"/>
    <lineage>
        <taxon>Bacteria</taxon>
        <taxon>Pseudomonadati</taxon>
        <taxon>Bacteroidota</taxon>
        <taxon>Flavobacteriia</taxon>
        <taxon>Flavobacteriales</taxon>
        <taxon>Flavobacteriaceae</taxon>
        <taxon>Aequorivita</taxon>
    </lineage>
</organism>
<dbReference type="EMBL" id="JSVU01000007">
    <property type="protein sequence ID" value="KJJ37985.1"/>
    <property type="molecule type" value="Genomic_DNA"/>
</dbReference>
<name>A0ABR5DGT1_9FLAO</name>
<comment type="caution">
    <text evidence="1">The sequence shown here is derived from an EMBL/GenBank/DDBJ whole genome shotgun (WGS) entry which is preliminary data.</text>
</comment>
<gene>
    <name evidence="1" type="ORF">MB09_11800</name>
</gene>
<evidence type="ECO:0000313" key="1">
    <source>
        <dbReference type="EMBL" id="KJJ37985.1"/>
    </source>
</evidence>